<evidence type="ECO:0000313" key="3">
    <source>
        <dbReference type="Proteomes" id="UP000271624"/>
    </source>
</evidence>
<dbReference type="EMBL" id="RSCL01000012">
    <property type="protein sequence ID" value="RUT03824.1"/>
    <property type="molecule type" value="Genomic_DNA"/>
</dbReference>
<proteinExistence type="predicted"/>
<reference evidence="2" key="1">
    <citation type="submission" date="2018-12" db="EMBL/GenBank/DDBJ databases">
        <authorList>
            <person name="Will S."/>
            <person name="Neumann-Schaal M."/>
            <person name="Henke P."/>
        </authorList>
    </citation>
    <scope>NUCLEOTIDE SEQUENCE</scope>
    <source>
        <strain evidence="2">PCC 7102</strain>
    </source>
</reference>
<evidence type="ECO:0000259" key="1">
    <source>
        <dbReference type="Pfam" id="PF06114"/>
    </source>
</evidence>
<dbReference type="OrthoDB" id="9794834at2"/>
<evidence type="ECO:0000313" key="2">
    <source>
        <dbReference type="EMBL" id="RUT03824.1"/>
    </source>
</evidence>
<dbReference type="RefSeq" id="WP_127083106.1">
    <property type="nucleotide sequence ID" value="NZ_RSCL01000012.1"/>
</dbReference>
<dbReference type="Gene3D" id="1.10.10.2910">
    <property type="match status" value="1"/>
</dbReference>
<dbReference type="Proteomes" id="UP000271624">
    <property type="component" value="Unassembled WGS sequence"/>
</dbReference>
<protein>
    <recommendedName>
        <fullName evidence="1">IrrE N-terminal-like domain-containing protein</fullName>
    </recommendedName>
</protein>
<keyword evidence="3" id="KW-1185">Reference proteome</keyword>
<dbReference type="Pfam" id="PF06114">
    <property type="entry name" value="Peptidase_M78"/>
    <property type="match status" value="1"/>
</dbReference>
<dbReference type="InterPro" id="IPR010359">
    <property type="entry name" value="IrrE_HExxH"/>
</dbReference>
<comment type="caution">
    <text evidence="2">The sequence shown here is derived from an EMBL/GenBank/DDBJ whole genome shotgun (WGS) entry which is preliminary data.</text>
</comment>
<accession>A0A433VCK1</accession>
<name>A0A433VCK1_9CYAN</name>
<feature type="domain" description="IrrE N-terminal-like" evidence="1">
    <location>
        <begin position="164"/>
        <end position="249"/>
    </location>
</feature>
<dbReference type="AlphaFoldDB" id="A0A433VCK1"/>
<gene>
    <name evidence="2" type="ORF">DSM106972_047380</name>
</gene>
<sequence>MILSQTQIKMETLYERLEAIGLPEKFIREQALPSWWDEEFEDTEGAVIEAAAYISRRLNLDINSLLEPQAAPTFKRSCIARFKTKQGVVVNELLIAHCIAARIAEMAAYACTTEFNLVSDSASIVRNKILSDREFVDLEGLLHFCWSCGIPVVHFDRYPKSQDKFDGMVASFDHRPVIVISLNRCSRSWLAFILAHELGHIIKGHASNTIFIDEKVLLENPDIEEVEANQFAVELLLGKPDIGYNFPAYLTGEEMADYARRISVRDRVDSGAIVLNNAWNKAFRVATSKEERIIWATANKSLKILEGDADAPSYINIYAQQYLDLDKLDVDSQDYLELAIME</sequence>
<reference evidence="2" key="2">
    <citation type="journal article" date="2019" name="Genome Biol. Evol.">
        <title>Day and night: Metabolic profiles and evolutionary relationships of six axenic non-marine cyanobacteria.</title>
        <authorList>
            <person name="Will S.E."/>
            <person name="Henke P."/>
            <person name="Boedeker C."/>
            <person name="Huang S."/>
            <person name="Brinkmann H."/>
            <person name="Rohde M."/>
            <person name="Jarek M."/>
            <person name="Friedl T."/>
            <person name="Seufert S."/>
            <person name="Schumacher M."/>
            <person name="Overmann J."/>
            <person name="Neumann-Schaal M."/>
            <person name="Petersen J."/>
        </authorList>
    </citation>
    <scope>NUCLEOTIDE SEQUENCE [LARGE SCALE GENOMIC DNA]</scope>
    <source>
        <strain evidence="2">PCC 7102</strain>
    </source>
</reference>
<organism evidence="2 3">
    <name type="scientific">Dulcicalothrix desertica PCC 7102</name>
    <dbReference type="NCBI Taxonomy" id="232991"/>
    <lineage>
        <taxon>Bacteria</taxon>
        <taxon>Bacillati</taxon>
        <taxon>Cyanobacteriota</taxon>
        <taxon>Cyanophyceae</taxon>
        <taxon>Nostocales</taxon>
        <taxon>Calotrichaceae</taxon>
        <taxon>Dulcicalothrix</taxon>
    </lineage>
</organism>